<evidence type="ECO:0000313" key="2">
    <source>
        <dbReference type="Proteomes" id="UP000199705"/>
    </source>
</evidence>
<dbReference type="AlphaFoldDB" id="A0A1G8ERA3"/>
<organism evidence="1 2">
    <name type="scientific">Mucilaginibacter gossypii</name>
    <dbReference type="NCBI Taxonomy" id="551996"/>
    <lineage>
        <taxon>Bacteria</taxon>
        <taxon>Pseudomonadati</taxon>
        <taxon>Bacteroidota</taxon>
        <taxon>Sphingobacteriia</taxon>
        <taxon>Sphingobacteriales</taxon>
        <taxon>Sphingobacteriaceae</taxon>
        <taxon>Mucilaginibacter</taxon>
    </lineage>
</organism>
<dbReference type="Proteomes" id="UP000199705">
    <property type="component" value="Unassembled WGS sequence"/>
</dbReference>
<evidence type="ECO:0000313" key="1">
    <source>
        <dbReference type="EMBL" id="SDH72431.1"/>
    </source>
</evidence>
<proteinExistence type="predicted"/>
<sequence length="137" mass="15967">MKAKILLFVPLLFTGCITDYYDRRLSVINKSSVHVAVEVVNDTTVRTENGIPYYQSHVIAPNDTSFITKSGKNAWLEYINKGKTKTLYAYFFDIDSLNKYQKGGADMSYLLGNKKYLKRLDYTLDELKRVDWQIKYR</sequence>
<gene>
    <name evidence="1" type="ORF">SAMN05192573_11225</name>
</gene>
<keyword evidence="2" id="KW-1185">Reference proteome</keyword>
<reference evidence="2" key="1">
    <citation type="submission" date="2016-10" db="EMBL/GenBank/DDBJ databases">
        <authorList>
            <person name="Varghese N."/>
            <person name="Submissions S."/>
        </authorList>
    </citation>
    <scope>NUCLEOTIDE SEQUENCE [LARGE SCALE GENOMIC DNA]</scope>
    <source>
        <strain evidence="2">Gh-67</strain>
    </source>
</reference>
<accession>A0A1G8ERA3</accession>
<protein>
    <submittedName>
        <fullName evidence="1">Uncharacterized protein</fullName>
    </submittedName>
</protein>
<name>A0A1G8ERA3_9SPHI</name>
<dbReference type="RefSeq" id="WP_091171635.1">
    <property type="nucleotide sequence ID" value="NZ_FNCG01000012.1"/>
</dbReference>
<dbReference type="EMBL" id="FNCG01000012">
    <property type="protein sequence ID" value="SDH72431.1"/>
    <property type="molecule type" value="Genomic_DNA"/>
</dbReference>
<dbReference type="PROSITE" id="PS51257">
    <property type="entry name" value="PROKAR_LIPOPROTEIN"/>
    <property type="match status" value="1"/>
</dbReference>